<accession>A0A4R7VVN0</accession>
<dbReference type="Gene3D" id="3.30.530.20">
    <property type="match status" value="1"/>
</dbReference>
<dbReference type="OrthoDB" id="3695445at2"/>
<keyword evidence="3" id="KW-1185">Reference proteome</keyword>
<sequence length="125" mass="14533">MTTFERSVEVRVPLRAAYHQWTRFESYPRFLAGVDSIVRTAPTRIHWHTVIGEFDAEIIEQHPDERVAWRTVNGPRHVAAVTFHRIDDQTTRVCLRLKYAPGVSHLPDDLRPFKTFIEGLNQGLN</sequence>
<protein>
    <submittedName>
        <fullName evidence="2">Polyketide cyclase/dehydrase/lipid transport protein</fullName>
    </submittedName>
</protein>
<dbReference type="Proteomes" id="UP000294927">
    <property type="component" value="Unassembled WGS sequence"/>
</dbReference>
<feature type="domain" description="Coenzyme Q-binding protein COQ10 START" evidence="1">
    <location>
        <begin position="10"/>
        <end position="113"/>
    </location>
</feature>
<dbReference type="Pfam" id="PF03364">
    <property type="entry name" value="Polyketide_cyc"/>
    <property type="match status" value="1"/>
</dbReference>
<proteinExistence type="predicted"/>
<evidence type="ECO:0000259" key="1">
    <source>
        <dbReference type="Pfam" id="PF03364"/>
    </source>
</evidence>
<dbReference type="EMBL" id="SOCP01000004">
    <property type="protein sequence ID" value="TDV53685.1"/>
    <property type="molecule type" value="Genomic_DNA"/>
</dbReference>
<dbReference type="SUPFAM" id="SSF55961">
    <property type="entry name" value="Bet v1-like"/>
    <property type="match status" value="1"/>
</dbReference>
<name>A0A4R7VVN0_9PSEU</name>
<dbReference type="InterPro" id="IPR023393">
    <property type="entry name" value="START-like_dom_sf"/>
</dbReference>
<gene>
    <name evidence="2" type="ORF">CLV71_104153</name>
</gene>
<dbReference type="PANTHER" id="PTHR33824">
    <property type="entry name" value="POLYKETIDE CYCLASE/DEHYDRASE AND LIPID TRANSPORT SUPERFAMILY PROTEIN"/>
    <property type="match status" value="1"/>
</dbReference>
<organism evidence="2 3">
    <name type="scientific">Actinophytocola oryzae</name>
    <dbReference type="NCBI Taxonomy" id="502181"/>
    <lineage>
        <taxon>Bacteria</taxon>
        <taxon>Bacillati</taxon>
        <taxon>Actinomycetota</taxon>
        <taxon>Actinomycetes</taxon>
        <taxon>Pseudonocardiales</taxon>
        <taxon>Pseudonocardiaceae</taxon>
    </lineage>
</organism>
<dbReference type="PANTHER" id="PTHR33824:SF7">
    <property type="entry name" value="POLYKETIDE CYCLASE_DEHYDRASE AND LIPID TRANSPORT SUPERFAMILY PROTEIN"/>
    <property type="match status" value="1"/>
</dbReference>
<dbReference type="CDD" id="cd07817">
    <property type="entry name" value="SRPBCC_8"/>
    <property type="match status" value="1"/>
</dbReference>
<evidence type="ECO:0000313" key="2">
    <source>
        <dbReference type="EMBL" id="TDV53685.1"/>
    </source>
</evidence>
<reference evidence="2 3" key="1">
    <citation type="submission" date="2019-03" db="EMBL/GenBank/DDBJ databases">
        <title>Genomic Encyclopedia of Archaeal and Bacterial Type Strains, Phase II (KMG-II): from individual species to whole genera.</title>
        <authorList>
            <person name="Goeker M."/>
        </authorList>
    </citation>
    <scope>NUCLEOTIDE SEQUENCE [LARGE SCALE GENOMIC DNA]</scope>
    <source>
        <strain evidence="2 3">DSM 45499</strain>
    </source>
</reference>
<dbReference type="RefSeq" id="WP_133902723.1">
    <property type="nucleotide sequence ID" value="NZ_SOCP01000004.1"/>
</dbReference>
<comment type="caution">
    <text evidence="2">The sequence shown here is derived from an EMBL/GenBank/DDBJ whole genome shotgun (WGS) entry which is preliminary data.</text>
</comment>
<dbReference type="AlphaFoldDB" id="A0A4R7VVN0"/>
<dbReference type="InterPro" id="IPR005031">
    <property type="entry name" value="COQ10_START"/>
</dbReference>
<dbReference type="InterPro" id="IPR047137">
    <property type="entry name" value="ORF3"/>
</dbReference>
<evidence type="ECO:0000313" key="3">
    <source>
        <dbReference type="Proteomes" id="UP000294927"/>
    </source>
</evidence>